<reference evidence="10 11" key="1">
    <citation type="submission" date="2020-01" db="EMBL/GenBank/DDBJ databases">
        <title>Anaeroalcalibacter tamaniensis gen. nov., sp. nov., moderately halophilic strictly anaerobic fermenter bacterium from mud volcano of Taman peninsula.</title>
        <authorList>
            <person name="Frolova A."/>
            <person name="Merkel A.Y."/>
            <person name="Slobodkin A.I."/>
        </authorList>
    </citation>
    <scope>NUCLEOTIDE SEQUENCE [LARGE SCALE GENOMIC DNA]</scope>
    <source>
        <strain evidence="10 11">F-3ap</strain>
    </source>
</reference>
<evidence type="ECO:0000256" key="3">
    <source>
        <dbReference type="ARBA" id="ARBA00018569"/>
    </source>
</evidence>
<feature type="transmembrane region" description="Helical" evidence="8">
    <location>
        <begin position="405"/>
        <end position="422"/>
    </location>
</feature>
<organism evidence="10 11">
    <name type="scientific">Anaerotalea alkaliphila</name>
    <dbReference type="NCBI Taxonomy" id="2662126"/>
    <lineage>
        <taxon>Bacteria</taxon>
        <taxon>Bacillati</taxon>
        <taxon>Bacillota</taxon>
        <taxon>Clostridia</taxon>
        <taxon>Eubacteriales</taxon>
        <taxon>Anaerotalea</taxon>
    </lineage>
</organism>
<dbReference type="Gene3D" id="3.40.50.720">
    <property type="entry name" value="NAD(P)-binding Rossmann-like Domain"/>
    <property type="match status" value="1"/>
</dbReference>
<dbReference type="RefSeq" id="WP_162371432.1">
    <property type="nucleotide sequence ID" value="NZ_JAAEEH010000054.1"/>
</dbReference>
<comment type="similarity">
    <text evidence="2">Belongs to the NAD(P)-dependent epimerase/dehydratase family.</text>
</comment>
<sequence length="723" mass="82083">MKILVTGGYGFIGSHLVERLIQERHQVTVIDDLSSGSPPDARRKPAAYAMGVEDSKCEKVFEETAFDLVVHLANKPLPEEGTKDFDKVLHANNTGLCHVLYLAHKYNVKKVVVLSSYRVYGRQKNLPIKENAPLKPLDPYGSWYLMVEGVCGAYRKVGLRVVVLRLGSVYGAKHSEDFINQLIEENLRDEPGEDRTYTDLVKDYVHVSDVVEAIAKACERQTSNVLNISSARGVSRSELVETADAHMNVFKEGKYTFLQCPDEPKIVLDNKRAMTELEWAPEIPIEEGIMKTIEWHRNNGRPTEKTGPLEAAEGLGARILANANTYRYLENLMACLFFLLVTYFMQKNIAINVDFLIVYIVVINAFYGWNQGRVAIALSVFAYLWLKVNLDDVAVANVFRDPSHILYMTMYFIVGVSVGYVMNRMKFEKSMLLKDLKEANEEMQFTNEMYERSIEIKNSLQSTIENYEDSLGKIFSVVSKLDKAIPEQIFTEAASVYAGILKAENVHIYLLNSSRHLRLAAVKGGHRYHKSMLLEEFSFLPSVNVEKKVFVNKEMVDEYPMVCAPIVQEGRTLAVVFLDDVAFRNLTHQFLNTLKVLSHMLSNTISRAAEYEKAIHDKKYHGNTFIMRAEWFDKLVKEKHKASADSEMPFYLIEFEAEKKTDEEIYSIVSKIIRSTDFIGEVGGGRFAVLLVDINEKDATTIEHRLCERGIHAAPKETIKGGL</sequence>
<comment type="pathway">
    <text evidence="1">Carbohydrate metabolism; galactose metabolism.</text>
</comment>
<dbReference type="PANTHER" id="PTHR43725:SF53">
    <property type="entry name" value="UDP-ARABINOSE 4-EPIMERASE 1"/>
    <property type="match status" value="1"/>
</dbReference>
<keyword evidence="8" id="KW-1133">Transmembrane helix</keyword>
<dbReference type="InterPro" id="IPR001509">
    <property type="entry name" value="Epimerase_deHydtase"/>
</dbReference>
<dbReference type="PROSITE" id="PS50887">
    <property type="entry name" value="GGDEF"/>
    <property type="match status" value="1"/>
</dbReference>
<evidence type="ECO:0000256" key="2">
    <source>
        <dbReference type="ARBA" id="ARBA00007637"/>
    </source>
</evidence>
<keyword evidence="11" id="KW-1185">Reference proteome</keyword>
<keyword evidence="8" id="KW-0472">Membrane</keyword>
<evidence type="ECO:0000256" key="8">
    <source>
        <dbReference type="SAM" id="Phobius"/>
    </source>
</evidence>
<feature type="transmembrane region" description="Helical" evidence="8">
    <location>
        <begin position="357"/>
        <end position="385"/>
    </location>
</feature>
<keyword evidence="8" id="KW-0812">Transmembrane</keyword>
<evidence type="ECO:0000256" key="7">
    <source>
        <dbReference type="SAM" id="Coils"/>
    </source>
</evidence>
<dbReference type="Proteomes" id="UP000461585">
    <property type="component" value="Unassembled WGS sequence"/>
</dbReference>
<evidence type="ECO:0000313" key="10">
    <source>
        <dbReference type="EMBL" id="NDL68711.1"/>
    </source>
</evidence>
<evidence type="ECO:0000256" key="4">
    <source>
        <dbReference type="ARBA" id="ARBA00023144"/>
    </source>
</evidence>
<accession>A0A7X5HY85</accession>
<dbReference type="Pfam" id="PF01370">
    <property type="entry name" value="Epimerase"/>
    <property type="match status" value="1"/>
</dbReference>
<name>A0A7X5HY85_9FIRM</name>
<keyword evidence="7" id="KW-0175">Coiled coil</keyword>
<evidence type="ECO:0000256" key="1">
    <source>
        <dbReference type="ARBA" id="ARBA00004947"/>
    </source>
</evidence>
<dbReference type="InterPro" id="IPR036291">
    <property type="entry name" value="NAD(P)-bd_dom_sf"/>
</dbReference>
<protein>
    <recommendedName>
        <fullName evidence="3">UDP-glucose 4-epimerase</fullName>
    </recommendedName>
    <alternativeName>
        <fullName evidence="6">Galactowaldenase</fullName>
    </alternativeName>
    <alternativeName>
        <fullName evidence="5">UDP-galactose 4-epimerase</fullName>
    </alternativeName>
</protein>
<feature type="domain" description="GGDEF" evidence="9">
    <location>
        <begin position="646"/>
        <end position="723"/>
    </location>
</feature>
<keyword evidence="4" id="KW-0299">Galactose metabolism</keyword>
<gene>
    <name evidence="10" type="ORF">GXN74_13280</name>
</gene>
<dbReference type="EMBL" id="JAAEEH010000054">
    <property type="protein sequence ID" value="NDL68711.1"/>
    <property type="molecule type" value="Genomic_DNA"/>
</dbReference>
<feature type="transmembrane region" description="Helical" evidence="8">
    <location>
        <begin position="328"/>
        <end position="345"/>
    </location>
</feature>
<dbReference type="InterPro" id="IPR000160">
    <property type="entry name" value="GGDEF_dom"/>
</dbReference>
<evidence type="ECO:0000313" key="11">
    <source>
        <dbReference type="Proteomes" id="UP000461585"/>
    </source>
</evidence>
<evidence type="ECO:0000256" key="5">
    <source>
        <dbReference type="ARBA" id="ARBA00031367"/>
    </source>
</evidence>
<evidence type="ECO:0000259" key="9">
    <source>
        <dbReference type="PROSITE" id="PS50887"/>
    </source>
</evidence>
<dbReference type="PANTHER" id="PTHR43725">
    <property type="entry name" value="UDP-GLUCOSE 4-EPIMERASE"/>
    <property type="match status" value="1"/>
</dbReference>
<dbReference type="AlphaFoldDB" id="A0A7X5HY85"/>
<dbReference type="SUPFAM" id="SSF51735">
    <property type="entry name" value="NAD(P)-binding Rossmann-fold domains"/>
    <property type="match status" value="1"/>
</dbReference>
<proteinExistence type="inferred from homology"/>
<feature type="coiled-coil region" evidence="7">
    <location>
        <begin position="422"/>
        <end position="453"/>
    </location>
</feature>
<comment type="caution">
    <text evidence="10">The sequence shown here is derived from an EMBL/GenBank/DDBJ whole genome shotgun (WGS) entry which is preliminary data.</text>
</comment>
<dbReference type="GO" id="GO:0006012">
    <property type="term" value="P:galactose metabolic process"/>
    <property type="evidence" value="ECO:0007669"/>
    <property type="project" value="UniProtKB-KW"/>
</dbReference>
<dbReference type="SUPFAM" id="SSF55781">
    <property type="entry name" value="GAF domain-like"/>
    <property type="match status" value="1"/>
</dbReference>
<evidence type="ECO:0000256" key="6">
    <source>
        <dbReference type="ARBA" id="ARBA00033067"/>
    </source>
</evidence>
<keyword evidence="4" id="KW-0119">Carbohydrate metabolism</keyword>